<dbReference type="RefSeq" id="WP_307247564.1">
    <property type="nucleotide sequence ID" value="NZ_JAUSQZ010000001.1"/>
</dbReference>
<evidence type="ECO:0000313" key="1">
    <source>
        <dbReference type="EMBL" id="MDP9829408.1"/>
    </source>
</evidence>
<keyword evidence="2" id="KW-1185">Reference proteome</keyword>
<reference evidence="1 2" key="1">
    <citation type="submission" date="2023-07" db="EMBL/GenBank/DDBJ databases">
        <title>Sequencing the genomes of 1000 actinobacteria strains.</title>
        <authorList>
            <person name="Klenk H.-P."/>
        </authorList>
    </citation>
    <scope>NUCLEOTIDE SEQUENCE [LARGE SCALE GENOMIC DNA]</scope>
    <source>
        <strain evidence="1 2">DSM 44388</strain>
    </source>
</reference>
<evidence type="ECO:0000313" key="2">
    <source>
        <dbReference type="Proteomes" id="UP001235712"/>
    </source>
</evidence>
<gene>
    <name evidence="1" type="ORF">J2S57_005157</name>
</gene>
<accession>A0ABT9P9N0</accession>
<name>A0ABT9P9N0_9ACTN</name>
<dbReference type="EMBL" id="JAUSQZ010000001">
    <property type="protein sequence ID" value="MDP9829408.1"/>
    <property type="molecule type" value="Genomic_DNA"/>
</dbReference>
<sequence>MKDTTPEVIWTEEQELSGDGTAAEALKMLAVGVRTEWIEGVTPTGVW</sequence>
<comment type="caution">
    <text evidence="1">The sequence shown here is derived from an EMBL/GenBank/DDBJ whole genome shotgun (WGS) entry which is preliminary data.</text>
</comment>
<dbReference type="Proteomes" id="UP001235712">
    <property type="component" value="Unassembled WGS sequence"/>
</dbReference>
<organism evidence="1 2">
    <name type="scientific">Kineosporia succinea</name>
    <dbReference type="NCBI Taxonomy" id="84632"/>
    <lineage>
        <taxon>Bacteria</taxon>
        <taxon>Bacillati</taxon>
        <taxon>Actinomycetota</taxon>
        <taxon>Actinomycetes</taxon>
        <taxon>Kineosporiales</taxon>
        <taxon>Kineosporiaceae</taxon>
        <taxon>Kineosporia</taxon>
    </lineage>
</organism>
<proteinExistence type="predicted"/>
<protein>
    <submittedName>
        <fullName evidence="1">Uncharacterized protein</fullName>
    </submittedName>
</protein>